<proteinExistence type="predicted"/>
<accession>A0A8S5NV24</accession>
<name>A0A8S5NV24_9CAUD</name>
<dbReference type="EMBL" id="BK015252">
    <property type="protein sequence ID" value="DAD98064.1"/>
    <property type="molecule type" value="Genomic_DNA"/>
</dbReference>
<evidence type="ECO:0000313" key="1">
    <source>
        <dbReference type="EMBL" id="DAD98064.1"/>
    </source>
</evidence>
<protein>
    <submittedName>
        <fullName evidence="1">Uncharacterized protein</fullName>
    </submittedName>
</protein>
<reference evidence="1" key="1">
    <citation type="journal article" date="2021" name="Proc. Natl. Acad. Sci. U.S.A.">
        <title>A Catalog of Tens of Thousands of Viruses from Human Metagenomes Reveals Hidden Associations with Chronic Diseases.</title>
        <authorList>
            <person name="Tisza M.J."/>
            <person name="Buck C.B."/>
        </authorList>
    </citation>
    <scope>NUCLEOTIDE SEQUENCE</scope>
    <source>
        <strain evidence="1">CtQ091</strain>
    </source>
</reference>
<sequence length="144" mass="15754">MLSIPYPRMFCGMGHRLVGLTHDTRKSMIEASAGRTSHPARDGEDKTMTATENIATDKDIAYAVGTAANAWGDTDYWVDETGETIGLKRGTTDGGQALGLYVCDDVVSWGLWQYDVDGVILVHDGLSALTDETIVYLAEQWLEH</sequence>
<organism evidence="1">
    <name type="scientific">Siphoviridae sp. ctQ091</name>
    <dbReference type="NCBI Taxonomy" id="2825490"/>
    <lineage>
        <taxon>Viruses</taxon>
        <taxon>Duplodnaviria</taxon>
        <taxon>Heunggongvirae</taxon>
        <taxon>Uroviricota</taxon>
        <taxon>Caudoviricetes</taxon>
    </lineage>
</organism>